<evidence type="ECO:0000256" key="6">
    <source>
        <dbReference type="SAM" id="MobiDB-lite"/>
    </source>
</evidence>
<gene>
    <name evidence="9" type="ORF">CS022_08035</name>
</gene>
<dbReference type="PROSITE" id="PS50850">
    <property type="entry name" value="MFS"/>
    <property type="match status" value="1"/>
</dbReference>
<feature type="transmembrane region" description="Helical" evidence="7">
    <location>
        <begin position="176"/>
        <end position="193"/>
    </location>
</feature>
<keyword evidence="4 7" id="KW-1133">Transmembrane helix</keyword>
<evidence type="ECO:0000256" key="7">
    <source>
        <dbReference type="SAM" id="Phobius"/>
    </source>
</evidence>
<keyword evidence="5 7" id="KW-0472">Membrane</keyword>
<feature type="transmembrane region" description="Helical" evidence="7">
    <location>
        <begin position="48"/>
        <end position="69"/>
    </location>
</feature>
<dbReference type="InterPro" id="IPR011701">
    <property type="entry name" value="MFS"/>
</dbReference>
<dbReference type="GO" id="GO:0005351">
    <property type="term" value="F:carbohydrate:proton symporter activity"/>
    <property type="evidence" value="ECO:0007669"/>
    <property type="project" value="InterPro"/>
</dbReference>
<dbReference type="CDD" id="cd06173">
    <property type="entry name" value="MFS_MefA_like"/>
    <property type="match status" value="1"/>
</dbReference>
<dbReference type="Pfam" id="PF07690">
    <property type="entry name" value="MFS_1"/>
    <property type="match status" value="1"/>
</dbReference>
<dbReference type="AlphaFoldDB" id="A0A4Q0YR80"/>
<dbReference type="Proteomes" id="UP000290287">
    <property type="component" value="Unassembled WGS sequence"/>
</dbReference>
<comment type="subcellular location">
    <subcellularLocation>
        <location evidence="1">Cell membrane</location>
        <topology evidence="1">Multi-pass membrane protein</topology>
    </subcellularLocation>
</comment>
<feature type="transmembrane region" description="Helical" evidence="7">
    <location>
        <begin position="381"/>
        <end position="402"/>
    </location>
</feature>
<dbReference type="PRINTS" id="PR00174">
    <property type="entry name" value="LACYSMPORT"/>
</dbReference>
<dbReference type="SUPFAM" id="SSF103473">
    <property type="entry name" value="MFS general substrate transporter"/>
    <property type="match status" value="1"/>
</dbReference>
<evidence type="ECO:0000256" key="3">
    <source>
        <dbReference type="ARBA" id="ARBA00022692"/>
    </source>
</evidence>
<dbReference type="InterPro" id="IPR020846">
    <property type="entry name" value="MFS_dom"/>
</dbReference>
<dbReference type="EMBL" id="PEIB01000007">
    <property type="protein sequence ID" value="RXJ73680.1"/>
    <property type="molecule type" value="Genomic_DNA"/>
</dbReference>
<evidence type="ECO:0000256" key="2">
    <source>
        <dbReference type="ARBA" id="ARBA00022475"/>
    </source>
</evidence>
<accession>A0A4Q0YR80</accession>
<keyword evidence="3 7" id="KW-0812">Transmembrane</keyword>
<dbReference type="InterPro" id="IPR000576">
    <property type="entry name" value="LacY/RafB_perm_fam"/>
</dbReference>
<dbReference type="InterPro" id="IPR036259">
    <property type="entry name" value="MFS_trans_sf"/>
</dbReference>
<feature type="transmembrane region" description="Helical" evidence="7">
    <location>
        <begin position="107"/>
        <end position="132"/>
    </location>
</feature>
<dbReference type="PANTHER" id="PTHR23513:SF6">
    <property type="entry name" value="MAJOR FACILITATOR SUPERFAMILY ASSOCIATED DOMAIN-CONTAINING PROTEIN"/>
    <property type="match status" value="1"/>
</dbReference>
<evidence type="ECO:0000313" key="10">
    <source>
        <dbReference type="Proteomes" id="UP000290287"/>
    </source>
</evidence>
<feature type="transmembrane region" description="Helical" evidence="7">
    <location>
        <begin position="228"/>
        <end position="254"/>
    </location>
</feature>
<evidence type="ECO:0000256" key="4">
    <source>
        <dbReference type="ARBA" id="ARBA00022989"/>
    </source>
</evidence>
<feature type="transmembrane region" description="Helical" evidence="7">
    <location>
        <begin position="260"/>
        <end position="283"/>
    </location>
</feature>
<feature type="domain" description="Major facilitator superfamily (MFS) profile" evidence="8">
    <location>
        <begin position="229"/>
        <end position="449"/>
    </location>
</feature>
<evidence type="ECO:0000256" key="1">
    <source>
        <dbReference type="ARBA" id="ARBA00004651"/>
    </source>
</evidence>
<sequence>MSGKDNNKNKGLGKDFWCYRGGEFLSDLGTSAQTLAIAWWVLEMTGSAASMATVLVPTMIAQIIFSPLLAPLGDRFARKKIMLWANAGKIVTVSTMAWLFFNEAMTIPALIALAISGCFFGCLFTAGSEAIVSNLVKADQLQKANQSIQSLNAITMLLGGAFGATMVATIGIKGAVLVNLVSFFASVIGISLISQNTKPKREDNNGLTIANWSRDIYLGFRALIKVRVVLVLVIAASLINMALLPVIIMVPYLVKETLGLSPYYVGIIEAAIAIGALIGSVTLSLVTKRIANHRALLLGIVVIVAMMIIPAVMQSYWLLVAGFTLSMVGSLWVNILIQTQMTVAIPDHFRSRILSSMGILSALAAPFGVTVSGILTDSYGAWPVLLGCVSLAALTIPLFAIIPNMANFFNKPEDEVGGWVLDTYPGAFDSSNEQATPNETSPKPVQQAG</sequence>
<feature type="region of interest" description="Disordered" evidence="6">
    <location>
        <begin position="429"/>
        <end position="449"/>
    </location>
</feature>
<feature type="transmembrane region" description="Helical" evidence="7">
    <location>
        <begin position="357"/>
        <end position="375"/>
    </location>
</feature>
<dbReference type="RefSeq" id="WP_129121844.1">
    <property type="nucleotide sequence ID" value="NZ_PEIB01000007.1"/>
</dbReference>
<evidence type="ECO:0000259" key="8">
    <source>
        <dbReference type="PROSITE" id="PS50850"/>
    </source>
</evidence>
<organism evidence="9 10">
    <name type="scientific">Veronia nyctiphanis</name>
    <dbReference type="NCBI Taxonomy" id="1278244"/>
    <lineage>
        <taxon>Bacteria</taxon>
        <taxon>Pseudomonadati</taxon>
        <taxon>Pseudomonadota</taxon>
        <taxon>Gammaproteobacteria</taxon>
        <taxon>Vibrionales</taxon>
        <taxon>Vibrionaceae</taxon>
        <taxon>Veronia</taxon>
    </lineage>
</organism>
<dbReference type="Gene3D" id="1.20.1250.20">
    <property type="entry name" value="MFS general substrate transporter like domains"/>
    <property type="match status" value="1"/>
</dbReference>
<evidence type="ECO:0000313" key="9">
    <source>
        <dbReference type="EMBL" id="RXJ73680.1"/>
    </source>
</evidence>
<comment type="caution">
    <text evidence="9">The sequence shown here is derived from an EMBL/GenBank/DDBJ whole genome shotgun (WGS) entry which is preliminary data.</text>
</comment>
<name>A0A4Q0YR80_9GAMM</name>
<dbReference type="GO" id="GO:0005886">
    <property type="term" value="C:plasma membrane"/>
    <property type="evidence" value="ECO:0007669"/>
    <property type="project" value="UniProtKB-SubCell"/>
</dbReference>
<feature type="transmembrane region" description="Helical" evidence="7">
    <location>
        <begin position="81"/>
        <end position="101"/>
    </location>
</feature>
<feature type="transmembrane region" description="Helical" evidence="7">
    <location>
        <begin position="319"/>
        <end position="337"/>
    </location>
</feature>
<keyword evidence="10" id="KW-1185">Reference proteome</keyword>
<reference evidence="9 10" key="1">
    <citation type="submission" date="2017-10" db="EMBL/GenBank/DDBJ databases">
        <title>Nyctiphanis sp. nov., isolated from the stomach of the euphausiid Nyctiphanes simplex (Hansen, 1911) in the Gulf of California.</title>
        <authorList>
            <person name="Gomez-Gil B."/>
            <person name="Aguilar-Mendez M."/>
            <person name="Lopez-Cortes A."/>
            <person name="Gomez-Gutierrez J."/>
            <person name="Roque A."/>
            <person name="Lang E."/>
            <person name="Gonzalez-Castillo A."/>
        </authorList>
    </citation>
    <scope>NUCLEOTIDE SEQUENCE [LARGE SCALE GENOMIC DNA]</scope>
    <source>
        <strain evidence="9 10">CAIM 600</strain>
    </source>
</reference>
<keyword evidence="2" id="KW-1003">Cell membrane</keyword>
<dbReference type="OrthoDB" id="7012429at2"/>
<protein>
    <recommendedName>
        <fullName evidence="8">Major facilitator superfamily (MFS) profile domain-containing protein</fullName>
    </recommendedName>
</protein>
<proteinExistence type="predicted"/>
<feature type="transmembrane region" description="Helical" evidence="7">
    <location>
        <begin position="295"/>
        <end position="313"/>
    </location>
</feature>
<evidence type="ECO:0000256" key="5">
    <source>
        <dbReference type="ARBA" id="ARBA00023136"/>
    </source>
</evidence>
<dbReference type="PANTHER" id="PTHR23513">
    <property type="entry name" value="INTEGRAL MEMBRANE EFFLUX PROTEIN-RELATED"/>
    <property type="match status" value="1"/>
</dbReference>
<feature type="transmembrane region" description="Helical" evidence="7">
    <location>
        <begin position="153"/>
        <end position="170"/>
    </location>
</feature>